<proteinExistence type="predicted"/>
<accession>Q5FN96</accession>
<keyword evidence="2" id="KW-1133">Transmembrane helix</keyword>
<gene>
    <name evidence="3" type="ordered locus">GOX2420</name>
</gene>
<keyword evidence="2" id="KW-0472">Membrane</keyword>
<keyword evidence="2" id="KW-0812">Transmembrane</keyword>
<dbReference type="Proteomes" id="UP000006375">
    <property type="component" value="Chromosome"/>
</dbReference>
<dbReference type="AlphaFoldDB" id="Q5FN96"/>
<protein>
    <submittedName>
        <fullName evidence="3">Uncharacterized protein</fullName>
    </submittedName>
</protein>
<evidence type="ECO:0000313" key="4">
    <source>
        <dbReference type="Proteomes" id="UP000006375"/>
    </source>
</evidence>
<sequence>MRHHIGARDAILCCGHARVALPGPVGEPDEKPEGDDDKRHHPQSDVLGQAAAAVSVVAVVVLVSSAVTRAARLPARPTSAVLAPAVSQFGSSFWMMKPPRTGRSSSPRAAAS</sequence>
<feature type="region of interest" description="Disordered" evidence="1">
    <location>
        <begin position="93"/>
        <end position="112"/>
    </location>
</feature>
<evidence type="ECO:0000313" key="3">
    <source>
        <dbReference type="EMBL" id="AAW62151.1"/>
    </source>
</evidence>
<evidence type="ECO:0000256" key="2">
    <source>
        <dbReference type="SAM" id="Phobius"/>
    </source>
</evidence>
<feature type="compositionally biased region" description="Basic and acidic residues" evidence="1">
    <location>
        <begin position="28"/>
        <end position="43"/>
    </location>
</feature>
<dbReference type="KEGG" id="gox:GOX2420"/>
<name>Q5FN96_GLUOX</name>
<organism evidence="3 4">
    <name type="scientific">Gluconobacter oxydans (strain 621H)</name>
    <name type="common">Gluconobacter suboxydans</name>
    <dbReference type="NCBI Taxonomy" id="290633"/>
    <lineage>
        <taxon>Bacteria</taxon>
        <taxon>Pseudomonadati</taxon>
        <taxon>Pseudomonadota</taxon>
        <taxon>Alphaproteobacteria</taxon>
        <taxon>Acetobacterales</taxon>
        <taxon>Acetobacteraceae</taxon>
        <taxon>Gluconobacter</taxon>
    </lineage>
</organism>
<reference evidence="3 4" key="1">
    <citation type="journal article" date="2005" name="Nat. Biotechnol.">
        <title>Complete genome sequence of the acetic acid bacterium Gluconobacter oxydans.</title>
        <authorList>
            <person name="Prust C."/>
            <person name="Hoffmeister M."/>
            <person name="Liesegang H."/>
            <person name="Wiezer A."/>
            <person name="Fricke W.F."/>
            <person name="Ehrenreich A."/>
            <person name="Gottschalk G."/>
            <person name="Deppenmeier U."/>
        </authorList>
    </citation>
    <scope>NUCLEOTIDE SEQUENCE [LARGE SCALE GENOMIC DNA]</scope>
    <source>
        <strain evidence="3 4">621H</strain>
    </source>
</reference>
<dbReference type="EMBL" id="CP000009">
    <property type="protein sequence ID" value="AAW62151.1"/>
    <property type="molecule type" value="Genomic_DNA"/>
</dbReference>
<evidence type="ECO:0000256" key="1">
    <source>
        <dbReference type="SAM" id="MobiDB-lite"/>
    </source>
</evidence>
<feature type="region of interest" description="Disordered" evidence="1">
    <location>
        <begin position="19"/>
        <end position="47"/>
    </location>
</feature>
<dbReference type="HOGENOM" id="CLU_2142345_0_0_5"/>
<feature type="transmembrane region" description="Helical" evidence="2">
    <location>
        <begin position="46"/>
        <end position="67"/>
    </location>
</feature>
<keyword evidence="4" id="KW-1185">Reference proteome</keyword>
<feature type="compositionally biased region" description="Polar residues" evidence="1">
    <location>
        <begin position="102"/>
        <end position="112"/>
    </location>
</feature>